<feature type="domain" description="DNA polymerase III beta sliding clamp N-terminal" evidence="11">
    <location>
        <begin position="1"/>
        <end position="120"/>
    </location>
</feature>
<dbReference type="InterPro" id="IPR046938">
    <property type="entry name" value="DNA_clamp_sf"/>
</dbReference>
<evidence type="ECO:0000256" key="3">
    <source>
        <dbReference type="ARBA" id="ARBA00021035"/>
    </source>
</evidence>
<keyword evidence="8 10" id="KW-0239">DNA-directed DNA polymerase</keyword>
<evidence type="ECO:0000313" key="14">
    <source>
        <dbReference type="EMBL" id="MXP24922.1"/>
    </source>
</evidence>
<keyword evidence="15" id="KW-1185">Reference proteome</keyword>
<dbReference type="EMBL" id="WTYQ01000001">
    <property type="protein sequence ID" value="MXP24922.1"/>
    <property type="molecule type" value="Genomic_DNA"/>
</dbReference>
<dbReference type="GO" id="GO:0003887">
    <property type="term" value="F:DNA-directed DNA polymerase activity"/>
    <property type="evidence" value="ECO:0007669"/>
    <property type="project" value="UniProtKB-UniRule"/>
</dbReference>
<evidence type="ECO:0000259" key="12">
    <source>
        <dbReference type="Pfam" id="PF02767"/>
    </source>
</evidence>
<dbReference type="InterPro" id="IPR022634">
    <property type="entry name" value="DNA_polIII_beta_N"/>
</dbReference>
<keyword evidence="4 10" id="KW-0963">Cytoplasm</keyword>
<dbReference type="PANTHER" id="PTHR30478:SF0">
    <property type="entry name" value="BETA SLIDING CLAMP"/>
    <property type="match status" value="1"/>
</dbReference>
<dbReference type="AlphaFoldDB" id="A0A845A3S9"/>
<comment type="subcellular location">
    <subcellularLocation>
        <location evidence="1 10">Cytoplasm</location>
    </subcellularLocation>
</comment>
<reference evidence="14 15" key="1">
    <citation type="submission" date="2019-12" db="EMBL/GenBank/DDBJ databases">
        <title>Genomic-based taxomic classification of the family Erythrobacteraceae.</title>
        <authorList>
            <person name="Xu L."/>
        </authorList>
    </citation>
    <scope>NUCLEOTIDE SEQUENCE [LARGE SCALE GENOMIC DNA]</scope>
    <source>
        <strain evidence="14 15">DSM 18604</strain>
    </source>
</reference>
<evidence type="ECO:0000256" key="7">
    <source>
        <dbReference type="ARBA" id="ARBA00022705"/>
    </source>
</evidence>
<dbReference type="Proteomes" id="UP000460561">
    <property type="component" value="Unassembled WGS sequence"/>
</dbReference>
<evidence type="ECO:0000256" key="5">
    <source>
        <dbReference type="ARBA" id="ARBA00022679"/>
    </source>
</evidence>
<feature type="domain" description="DNA polymerase III beta sliding clamp C-terminal" evidence="13">
    <location>
        <begin position="255"/>
        <end position="374"/>
    </location>
</feature>
<evidence type="ECO:0000259" key="11">
    <source>
        <dbReference type="Pfam" id="PF00712"/>
    </source>
</evidence>
<dbReference type="PIRSF" id="PIRSF000804">
    <property type="entry name" value="DNA_pol_III_b"/>
    <property type="match status" value="1"/>
</dbReference>
<dbReference type="NCBIfam" id="TIGR00663">
    <property type="entry name" value="dnan"/>
    <property type="match status" value="1"/>
</dbReference>
<comment type="function">
    <text evidence="10">Confers DNA tethering and processivity to DNA polymerases and other proteins. Acts as a clamp, forming a ring around DNA (a reaction catalyzed by the clamp-loading complex) which diffuses in an ATP-independent manner freely and bidirectionally along dsDNA. Initially characterized for its ability to contact the catalytic subunit of DNA polymerase III (Pol III), a complex, multichain enzyme responsible for most of the replicative synthesis in bacteria; Pol III exhibits 3'-5' exonuclease proofreading activity. The beta chain is required for initiation of replication as well as for processivity of DNA replication.</text>
</comment>
<dbReference type="Gene3D" id="3.70.10.10">
    <property type="match status" value="1"/>
</dbReference>
<dbReference type="GO" id="GO:0008408">
    <property type="term" value="F:3'-5' exonuclease activity"/>
    <property type="evidence" value="ECO:0007669"/>
    <property type="project" value="InterPro"/>
</dbReference>
<dbReference type="Gene3D" id="3.10.150.10">
    <property type="entry name" value="DNA Polymerase III, subunit A, domain 2"/>
    <property type="match status" value="1"/>
</dbReference>
<name>A0A845A3S9_9SPHN</name>
<dbReference type="GO" id="GO:0005737">
    <property type="term" value="C:cytoplasm"/>
    <property type="evidence" value="ECO:0007669"/>
    <property type="project" value="UniProtKB-SubCell"/>
</dbReference>
<evidence type="ECO:0000256" key="4">
    <source>
        <dbReference type="ARBA" id="ARBA00022490"/>
    </source>
</evidence>
<comment type="similarity">
    <text evidence="2 10">Belongs to the beta sliding clamp family.</text>
</comment>
<dbReference type="Pfam" id="PF02768">
    <property type="entry name" value="DNA_pol3_beta_3"/>
    <property type="match status" value="1"/>
</dbReference>
<keyword evidence="5 10" id="KW-0808">Transferase</keyword>
<comment type="caution">
    <text evidence="14">The sequence shown here is derived from an EMBL/GenBank/DDBJ whole genome shotgun (WGS) entry which is preliminary data.</text>
</comment>
<dbReference type="Pfam" id="PF02767">
    <property type="entry name" value="DNA_pol3_beta_2"/>
    <property type="match status" value="1"/>
</dbReference>
<accession>A0A845A3S9</accession>
<dbReference type="InterPro" id="IPR001001">
    <property type="entry name" value="DNA_polIII_beta"/>
</dbReference>
<evidence type="ECO:0000256" key="2">
    <source>
        <dbReference type="ARBA" id="ARBA00010752"/>
    </source>
</evidence>
<dbReference type="OrthoDB" id="8421503at2"/>
<dbReference type="InterPro" id="IPR022635">
    <property type="entry name" value="DNA_polIII_beta_C"/>
</dbReference>
<dbReference type="Pfam" id="PF00712">
    <property type="entry name" value="DNA_pol3_beta"/>
    <property type="match status" value="1"/>
</dbReference>
<gene>
    <name evidence="14" type="ORF">GRI39_02530</name>
</gene>
<dbReference type="SUPFAM" id="SSF55979">
    <property type="entry name" value="DNA clamp"/>
    <property type="match status" value="3"/>
</dbReference>
<keyword evidence="9" id="KW-0238">DNA-binding</keyword>
<dbReference type="GO" id="GO:0009360">
    <property type="term" value="C:DNA polymerase III complex"/>
    <property type="evidence" value="ECO:0007669"/>
    <property type="project" value="InterPro"/>
</dbReference>
<comment type="subunit">
    <text evidence="10">Forms a ring-shaped head-to-tail homodimer around DNA.</text>
</comment>
<evidence type="ECO:0000256" key="6">
    <source>
        <dbReference type="ARBA" id="ARBA00022695"/>
    </source>
</evidence>
<dbReference type="CDD" id="cd00140">
    <property type="entry name" value="beta_clamp"/>
    <property type="match status" value="1"/>
</dbReference>
<proteinExistence type="inferred from homology"/>
<keyword evidence="7 10" id="KW-0235">DNA replication</keyword>
<evidence type="ECO:0000256" key="8">
    <source>
        <dbReference type="ARBA" id="ARBA00022932"/>
    </source>
</evidence>
<evidence type="ECO:0000313" key="15">
    <source>
        <dbReference type="Proteomes" id="UP000460561"/>
    </source>
</evidence>
<dbReference type="GO" id="GO:0003677">
    <property type="term" value="F:DNA binding"/>
    <property type="evidence" value="ECO:0007669"/>
    <property type="project" value="UniProtKB-UniRule"/>
</dbReference>
<feature type="domain" description="DNA polymerase III beta sliding clamp central" evidence="12">
    <location>
        <begin position="130"/>
        <end position="252"/>
    </location>
</feature>
<evidence type="ECO:0000256" key="9">
    <source>
        <dbReference type="ARBA" id="ARBA00023125"/>
    </source>
</evidence>
<organism evidence="14 15">
    <name type="scientific">Altericroceibacterium indicum</name>
    <dbReference type="NCBI Taxonomy" id="374177"/>
    <lineage>
        <taxon>Bacteria</taxon>
        <taxon>Pseudomonadati</taxon>
        <taxon>Pseudomonadota</taxon>
        <taxon>Alphaproteobacteria</taxon>
        <taxon>Sphingomonadales</taxon>
        <taxon>Erythrobacteraceae</taxon>
        <taxon>Altericroceibacterium</taxon>
    </lineage>
</organism>
<dbReference type="PANTHER" id="PTHR30478">
    <property type="entry name" value="DNA POLYMERASE III SUBUNIT BETA"/>
    <property type="match status" value="1"/>
</dbReference>
<keyword evidence="6 10" id="KW-0548">Nucleotidyltransferase</keyword>
<evidence type="ECO:0000256" key="10">
    <source>
        <dbReference type="PIRNR" id="PIRNR000804"/>
    </source>
</evidence>
<dbReference type="RefSeq" id="WP_160738106.1">
    <property type="nucleotide sequence ID" value="NZ_WTYQ01000001.1"/>
</dbReference>
<evidence type="ECO:0000256" key="1">
    <source>
        <dbReference type="ARBA" id="ARBA00004496"/>
    </source>
</evidence>
<dbReference type="GO" id="GO:0006271">
    <property type="term" value="P:DNA strand elongation involved in DNA replication"/>
    <property type="evidence" value="ECO:0007669"/>
    <property type="project" value="TreeGrafter"/>
</dbReference>
<dbReference type="InterPro" id="IPR022637">
    <property type="entry name" value="DNA_polIII_beta_cen"/>
</dbReference>
<dbReference type="SMART" id="SM00480">
    <property type="entry name" value="POL3Bc"/>
    <property type="match status" value="1"/>
</dbReference>
<protein>
    <recommendedName>
        <fullName evidence="3 10">Beta sliding clamp</fullName>
    </recommendedName>
</protein>
<sequence length="375" mass="40791">MKATIERATLLRCLSHVQSVVERRNTIPILSNVLIEADSSGMLKIMATDLDLQVVESLSAVSVETAGAITVSAHLLFDIARKLPDGSQVSMETADNRMTVKAGRSRFSLPTLPRDDFPTIVEGDLPTSFELPAKKLAELIDRTRFAISTEETRYYLNGIFLHVAEDEEPVLKAAATDGHRLARFTLPRPEGAEGMPDVIVPRKAVAELRKLLEEALDGNVAIELSASKIRFSMGGEGGVVLTSKLIDGTFPDYSRVIPTGNDKLLKVDPRSLYDGVDRVATIATEKTRAVKMGLDQDRVTLSVSSPDNGTAAEEVPADYSAEGFEIGFNANYLKDILGQIEGDSVELHLADPGAPTLIRQNDKSQALYVLMPMRV</sequence>
<evidence type="ECO:0000259" key="13">
    <source>
        <dbReference type="Pfam" id="PF02768"/>
    </source>
</evidence>